<proteinExistence type="predicted"/>
<evidence type="ECO:0000313" key="2">
    <source>
        <dbReference type="EMBL" id="MFC4554149.1"/>
    </source>
</evidence>
<accession>A0ABV9D7Z6</accession>
<sequence>MRKSVCATAALSALALTLAACSGASDDGDPTATGDGDAPAEDVTISFYTDKAAWEPSFEEMNTVSEPEGLTLSFTGYSDPTAYDAFVKQAFRTDSVPDLFTWHTGGQLAELVEQGLVAETTDLWAEAEANGDVPEGLIDNYTIDGKQYCVPLNVVYWTMYYNKNIFDEHGLEVPTTWEELETVADTLVENDVVPFHQMNIIFEFVWFQALLAGHSPETYEGLQTGEASYTDPEVVEVMEQWGEMMDNGYFIDPGVSTDPQTLLSTGEVAMAYFGTFFTGQLDSVGAVSGTDYGVFPVPNMNPDTETNQMILETGPLCVGAGAENEQAALDYSAWWMGEDAQGAWSSSRGDVSFNPKAEVADPELATLVEAVGNDEFQVQMRYLEATPLPVYTLSTEIFGDFVTNNPDPVPGLERLQAEAEAYWAEQE</sequence>
<dbReference type="PANTHER" id="PTHR43649">
    <property type="entry name" value="ARABINOSE-BINDING PROTEIN-RELATED"/>
    <property type="match status" value="1"/>
</dbReference>
<reference evidence="3" key="1">
    <citation type="journal article" date="2019" name="Int. J. Syst. Evol. Microbiol.">
        <title>The Global Catalogue of Microorganisms (GCM) 10K type strain sequencing project: providing services to taxonomists for standard genome sequencing and annotation.</title>
        <authorList>
            <consortium name="The Broad Institute Genomics Platform"/>
            <consortium name="The Broad Institute Genome Sequencing Center for Infectious Disease"/>
            <person name="Wu L."/>
            <person name="Ma J."/>
        </authorList>
    </citation>
    <scope>NUCLEOTIDE SEQUENCE [LARGE SCALE GENOMIC DNA]</scope>
    <source>
        <strain evidence="3">JCM 3369</strain>
    </source>
</reference>
<organism evidence="2 3">
    <name type="scientific">Georgenia faecalis</name>
    <dbReference type="NCBI Taxonomy" id="2483799"/>
    <lineage>
        <taxon>Bacteria</taxon>
        <taxon>Bacillati</taxon>
        <taxon>Actinomycetota</taxon>
        <taxon>Actinomycetes</taxon>
        <taxon>Micrococcales</taxon>
        <taxon>Bogoriellaceae</taxon>
        <taxon>Georgenia</taxon>
    </lineage>
</organism>
<keyword evidence="1" id="KW-0732">Signal</keyword>
<evidence type="ECO:0000313" key="3">
    <source>
        <dbReference type="Proteomes" id="UP001595955"/>
    </source>
</evidence>
<keyword evidence="3" id="KW-1185">Reference proteome</keyword>
<dbReference type="RefSeq" id="WP_122824694.1">
    <property type="nucleotide sequence ID" value="NZ_CP033325.1"/>
</dbReference>
<dbReference type="SUPFAM" id="SSF53850">
    <property type="entry name" value="Periplasmic binding protein-like II"/>
    <property type="match status" value="1"/>
</dbReference>
<name>A0ABV9D7Z6_9MICO</name>
<dbReference type="InterPro" id="IPR050490">
    <property type="entry name" value="Bact_solute-bd_prot1"/>
</dbReference>
<dbReference type="Pfam" id="PF13416">
    <property type="entry name" value="SBP_bac_8"/>
    <property type="match status" value="1"/>
</dbReference>
<dbReference type="EMBL" id="JBHSGF010000002">
    <property type="protein sequence ID" value="MFC4554149.1"/>
    <property type="molecule type" value="Genomic_DNA"/>
</dbReference>
<gene>
    <name evidence="2" type="ORF">ACFO3F_02715</name>
</gene>
<protein>
    <submittedName>
        <fullName evidence="2">ABC transporter substrate-binding protein</fullName>
    </submittedName>
</protein>
<feature type="signal peptide" evidence="1">
    <location>
        <begin position="1"/>
        <end position="24"/>
    </location>
</feature>
<dbReference type="Proteomes" id="UP001595955">
    <property type="component" value="Unassembled WGS sequence"/>
</dbReference>
<evidence type="ECO:0000256" key="1">
    <source>
        <dbReference type="SAM" id="SignalP"/>
    </source>
</evidence>
<dbReference type="PROSITE" id="PS51257">
    <property type="entry name" value="PROKAR_LIPOPROTEIN"/>
    <property type="match status" value="1"/>
</dbReference>
<feature type="chain" id="PRO_5047460696" evidence="1">
    <location>
        <begin position="25"/>
        <end position="427"/>
    </location>
</feature>
<comment type="caution">
    <text evidence="2">The sequence shown here is derived from an EMBL/GenBank/DDBJ whole genome shotgun (WGS) entry which is preliminary data.</text>
</comment>
<dbReference type="InterPro" id="IPR006059">
    <property type="entry name" value="SBP"/>
</dbReference>
<dbReference type="Gene3D" id="3.40.190.10">
    <property type="entry name" value="Periplasmic binding protein-like II"/>
    <property type="match status" value="2"/>
</dbReference>